<feature type="compositionally biased region" description="Basic and acidic residues" evidence="1">
    <location>
        <begin position="196"/>
        <end position="206"/>
    </location>
</feature>
<keyword evidence="3" id="KW-1185">Reference proteome</keyword>
<feature type="non-terminal residue" evidence="2">
    <location>
        <position position="206"/>
    </location>
</feature>
<reference evidence="2 3" key="1">
    <citation type="submission" date="2016-03" db="EMBL/GenBank/DDBJ databases">
        <title>EvidentialGene: Evidence-directed Construction of Genes on Genomes.</title>
        <authorList>
            <person name="Gilbert D.G."/>
            <person name="Choi J.-H."/>
            <person name="Mockaitis K."/>
            <person name="Colbourne J."/>
            <person name="Pfrender M."/>
        </authorList>
    </citation>
    <scope>NUCLEOTIDE SEQUENCE [LARGE SCALE GENOMIC DNA]</scope>
    <source>
        <strain evidence="2 3">Xinb3</strain>
        <tissue evidence="2">Complete organism</tissue>
    </source>
</reference>
<protein>
    <submittedName>
        <fullName evidence="2">Uncharacterized protein</fullName>
    </submittedName>
</protein>
<dbReference type="AlphaFoldDB" id="A0A164IQ62"/>
<accession>A0A164IQ62</accession>
<evidence type="ECO:0000256" key="1">
    <source>
        <dbReference type="SAM" id="MobiDB-lite"/>
    </source>
</evidence>
<sequence length="206" mass="23373">AYYIFTNIEAFKRQFSRYKSGHLGQEATKRCFVSGGSPSLPPSKSRVVEAICVQLMNEITSPTRKSNKDSEYVSRYGRIVLRYNEIKHYVSQSTILMERTGITLFQINESTLSTWHKNSIRVEEIKTLLQGGKLLTVSLCATEPLLSANDRPTQSSQLSNHMVFEEPQDNTGLAQVRRRHTAPSNNEDNSLTSQEEIAKKPDIDQF</sequence>
<feature type="non-terminal residue" evidence="2">
    <location>
        <position position="1"/>
    </location>
</feature>
<dbReference type="EMBL" id="LRGB01006726">
    <property type="protein sequence ID" value="KZS01500.1"/>
    <property type="molecule type" value="Genomic_DNA"/>
</dbReference>
<proteinExistence type="predicted"/>
<gene>
    <name evidence="2" type="ORF">APZ42_001824</name>
</gene>
<evidence type="ECO:0000313" key="2">
    <source>
        <dbReference type="EMBL" id="KZS01500.1"/>
    </source>
</evidence>
<name>A0A164IQ62_9CRUS</name>
<evidence type="ECO:0000313" key="3">
    <source>
        <dbReference type="Proteomes" id="UP000076858"/>
    </source>
</evidence>
<feature type="compositionally biased region" description="Polar residues" evidence="1">
    <location>
        <begin position="182"/>
        <end position="195"/>
    </location>
</feature>
<comment type="caution">
    <text evidence="2">The sequence shown here is derived from an EMBL/GenBank/DDBJ whole genome shotgun (WGS) entry which is preliminary data.</text>
</comment>
<dbReference type="Proteomes" id="UP000076858">
    <property type="component" value="Unassembled WGS sequence"/>
</dbReference>
<feature type="region of interest" description="Disordered" evidence="1">
    <location>
        <begin position="168"/>
        <end position="206"/>
    </location>
</feature>
<organism evidence="2 3">
    <name type="scientific">Daphnia magna</name>
    <dbReference type="NCBI Taxonomy" id="35525"/>
    <lineage>
        <taxon>Eukaryota</taxon>
        <taxon>Metazoa</taxon>
        <taxon>Ecdysozoa</taxon>
        <taxon>Arthropoda</taxon>
        <taxon>Crustacea</taxon>
        <taxon>Branchiopoda</taxon>
        <taxon>Diplostraca</taxon>
        <taxon>Cladocera</taxon>
        <taxon>Anomopoda</taxon>
        <taxon>Daphniidae</taxon>
        <taxon>Daphnia</taxon>
    </lineage>
</organism>